<proteinExistence type="predicted"/>
<comment type="caution">
    <text evidence="1">The sequence shown here is derived from an EMBL/GenBank/DDBJ whole genome shotgun (WGS) entry which is preliminary data.</text>
</comment>
<protein>
    <submittedName>
        <fullName evidence="1">Uncharacterized protein</fullName>
    </submittedName>
</protein>
<evidence type="ECO:0000313" key="1">
    <source>
        <dbReference type="EMBL" id="GAD65004.1"/>
    </source>
</evidence>
<dbReference type="eggNOG" id="COG2842">
    <property type="taxonomic scope" value="Bacteria"/>
</dbReference>
<dbReference type="Proteomes" id="UP000016560">
    <property type="component" value="Unassembled WGS sequence"/>
</dbReference>
<accession>U3B583</accession>
<feature type="non-terminal residue" evidence="1">
    <location>
        <position position="182"/>
    </location>
</feature>
<dbReference type="EMBL" id="BATI01000060">
    <property type="protein sequence ID" value="GAD65004.1"/>
    <property type="molecule type" value="Genomic_DNA"/>
</dbReference>
<organism evidence="1 2">
    <name type="scientific">Aquipseudomonas alcaligenes (strain ATCC 14909 / DSM 50342 / CCUG 1425 / JCM 20561 / NBRC 14159 / NCIMB 9945 / NCTC 10367 / 1577)</name>
    <name type="common">Pseudomonas alcaligenes</name>
    <dbReference type="NCBI Taxonomy" id="1215092"/>
    <lineage>
        <taxon>Bacteria</taxon>
        <taxon>Pseudomonadati</taxon>
        <taxon>Pseudomonadota</taxon>
        <taxon>Gammaproteobacteria</taxon>
        <taxon>Pseudomonadales</taxon>
        <taxon>Pseudomonadaceae</taxon>
        <taxon>Aquipseudomonas</taxon>
    </lineage>
</organism>
<reference evidence="1" key="1">
    <citation type="submission" date="2024-09" db="EMBL/GenBank/DDBJ databases">
        <title>Whole genome shotgun sequence of Pseudomonas alcaligenes NBRC 14159.</title>
        <authorList>
            <person name="Yoshida I."/>
            <person name="Hosoyama A."/>
            <person name="Tsuchikane K."/>
            <person name="Noguchi M."/>
            <person name="Hirakata S."/>
            <person name="Ando Y."/>
            <person name="Ohji S."/>
            <person name="Yamazoe A."/>
            <person name="Yamazaki S."/>
            <person name="Fujita N."/>
        </authorList>
    </citation>
    <scope>NUCLEOTIDE SEQUENCE</scope>
    <source>
        <strain evidence="1">NBRC 14159</strain>
    </source>
</reference>
<sequence length="182" mass="20275">MGVGADKIIAFLVALRDELGIPIVIVGTYKSLRLLEKDLSTARRLVEGGYFDLERPTSAADSNWQELCQIAWKYQWTRESIDLSDAITEALYDVSQGITGIMLTSLISAQLAAIECGVERVDADLILKVFKERMQPLHPAVRALQSGSHTLIEKFDDIYKSSYPSTDRIIDSPNINTLTAER</sequence>
<dbReference type="AlphaFoldDB" id="U3B583"/>
<keyword evidence="2" id="KW-1185">Reference proteome</keyword>
<name>U3B583_AQUA1</name>
<evidence type="ECO:0000313" key="2">
    <source>
        <dbReference type="Proteomes" id="UP000016560"/>
    </source>
</evidence>
<gene>
    <name evidence="1" type="ORF">PA6_060_00090</name>
</gene>